<dbReference type="Gene3D" id="1.25.10.10">
    <property type="entry name" value="Leucine-rich Repeat Variant"/>
    <property type="match status" value="1"/>
</dbReference>
<keyword evidence="14" id="KW-1185">Reference proteome</keyword>
<evidence type="ECO:0000256" key="1">
    <source>
        <dbReference type="ARBA" id="ARBA00004496"/>
    </source>
</evidence>
<dbReference type="AlphaFoldDB" id="A0A151Z9K7"/>
<evidence type="ECO:0000259" key="11">
    <source>
        <dbReference type="Pfam" id="PF08389"/>
    </source>
</evidence>
<evidence type="ECO:0000259" key="12">
    <source>
        <dbReference type="Pfam" id="PF19282"/>
    </source>
</evidence>
<evidence type="ECO:0000256" key="7">
    <source>
        <dbReference type="ARBA" id="ARBA00023242"/>
    </source>
</evidence>
<comment type="function">
    <text evidence="10">tRNA nucleus export receptor which facilitates tRNA translocation across the nuclear pore complex.</text>
</comment>
<proteinExistence type="inferred from homology"/>
<dbReference type="InterPro" id="IPR011989">
    <property type="entry name" value="ARM-like"/>
</dbReference>
<organism evidence="13 14">
    <name type="scientific">Tieghemostelium lacteum</name>
    <name type="common">Slime mold</name>
    <name type="synonym">Dictyostelium lacteum</name>
    <dbReference type="NCBI Taxonomy" id="361077"/>
    <lineage>
        <taxon>Eukaryota</taxon>
        <taxon>Amoebozoa</taxon>
        <taxon>Evosea</taxon>
        <taxon>Eumycetozoa</taxon>
        <taxon>Dictyostelia</taxon>
        <taxon>Dictyosteliales</taxon>
        <taxon>Raperosteliaceae</taxon>
        <taxon>Tieghemostelium</taxon>
    </lineage>
</organism>
<dbReference type="OrthoDB" id="26399at2759"/>
<evidence type="ECO:0000256" key="10">
    <source>
        <dbReference type="RuleBase" id="RU366037"/>
    </source>
</evidence>
<dbReference type="Proteomes" id="UP000076078">
    <property type="component" value="Unassembled WGS sequence"/>
</dbReference>
<keyword evidence="7 10" id="KW-0539">Nucleus</keyword>
<dbReference type="FunCoup" id="A0A151Z9K7">
    <property type="interactions" value="971"/>
</dbReference>
<dbReference type="GO" id="GO:0016363">
    <property type="term" value="C:nuclear matrix"/>
    <property type="evidence" value="ECO:0007669"/>
    <property type="project" value="TreeGrafter"/>
</dbReference>
<evidence type="ECO:0000313" key="14">
    <source>
        <dbReference type="Proteomes" id="UP000076078"/>
    </source>
</evidence>
<dbReference type="GO" id="GO:0031267">
    <property type="term" value="F:small GTPase binding"/>
    <property type="evidence" value="ECO:0007669"/>
    <property type="project" value="InterPro"/>
</dbReference>
<evidence type="ECO:0000256" key="5">
    <source>
        <dbReference type="ARBA" id="ARBA00022555"/>
    </source>
</evidence>
<reference evidence="13 14" key="1">
    <citation type="submission" date="2015-12" db="EMBL/GenBank/DDBJ databases">
        <title>Dictyostelia acquired genes for synthesis and detection of signals that induce cell-type specialization by lateral gene transfer from prokaryotes.</title>
        <authorList>
            <person name="Gloeckner G."/>
            <person name="Schaap P."/>
        </authorList>
    </citation>
    <scope>NUCLEOTIDE SEQUENCE [LARGE SCALE GENOMIC DNA]</scope>
    <source>
        <strain evidence="13 14">TK</strain>
    </source>
</reference>
<protein>
    <recommendedName>
        <fullName evidence="2 10">Exportin-T</fullName>
    </recommendedName>
    <alternativeName>
        <fullName evidence="8 10">Exportin(tRNA)</fullName>
    </alternativeName>
    <alternativeName>
        <fullName evidence="9 10">tRNA exportin</fullName>
    </alternativeName>
</protein>
<keyword evidence="5 10" id="KW-0820">tRNA-binding</keyword>
<comment type="subcellular location">
    <subcellularLocation>
        <location evidence="1 10">Cytoplasm</location>
    </subcellularLocation>
    <subcellularLocation>
        <location evidence="10">Nucleus</location>
    </subcellularLocation>
    <text evidence="10">Shuttles between the nucleus and the cytoplasm.</text>
</comment>
<comment type="similarity">
    <text evidence="10">Belongs to the exportin family.</text>
</comment>
<dbReference type="PANTHER" id="PTHR15952">
    <property type="entry name" value="EXPORTIN-T/LOS1"/>
    <property type="match status" value="1"/>
</dbReference>
<dbReference type="GO" id="GO:0005643">
    <property type="term" value="C:nuclear pore"/>
    <property type="evidence" value="ECO:0007669"/>
    <property type="project" value="TreeGrafter"/>
</dbReference>
<keyword evidence="6 10" id="KW-0694">RNA-binding</keyword>
<accession>A0A151Z9K7</accession>
<keyword evidence="4 10" id="KW-0963">Cytoplasm</keyword>
<dbReference type="OMA" id="HEMFLFG"/>
<dbReference type="GO" id="GO:0005737">
    <property type="term" value="C:cytoplasm"/>
    <property type="evidence" value="ECO:0007669"/>
    <property type="project" value="UniProtKB-SubCell"/>
</dbReference>
<dbReference type="GO" id="GO:0000049">
    <property type="term" value="F:tRNA binding"/>
    <property type="evidence" value="ECO:0007669"/>
    <property type="project" value="UniProtKB-UniRule"/>
</dbReference>
<feature type="domain" description="Exportin-T C-terminal" evidence="12">
    <location>
        <begin position="326"/>
        <end position="994"/>
    </location>
</feature>
<name>A0A151Z9K7_TIELA</name>
<evidence type="ECO:0000256" key="8">
    <source>
        <dbReference type="ARBA" id="ARBA00029784"/>
    </source>
</evidence>
<evidence type="ECO:0000256" key="3">
    <source>
        <dbReference type="ARBA" id="ARBA00022448"/>
    </source>
</evidence>
<gene>
    <name evidence="13" type="ORF">DLAC_09252</name>
</gene>
<comment type="caution">
    <text evidence="13">The sequence shown here is derived from an EMBL/GenBank/DDBJ whole genome shotgun (WGS) entry which is preliminary data.</text>
</comment>
<dbReference type="InterPro" id="IPR045546">
    <property type="entry name" value="Exportin-T_C"/>
</dbReference>
<keyword evidence="3 10" id="KW-0813">Transport</keyword>
<evidence type="ECO:0000256" key="2">
    <source>
        <dbReference type="ARBA" id="ARBA00018928"/>
    </source>
</evidence>
<dbReference type="STRING" id="361077.A0A151Z9K7"/>
<dbReference type="InterPro" id="IPR013598">
    <property type="entry name" value="Exportin-1/Importin-b-like"/>
</dbReference>
<evidence type="ECO:0000313" key="13">
    <source>
        <dbReference type="EMBL" id="KYQ90623.1"/>
    </source>
</evidence>
<dbReference type="InParanoid" id="A0A151Z9K7"/>
<dbReference type="Pfam" id="PF08389">
    <property type="entry name" value="Xpo1"/>
    <property type="match status" value="1"/>
</dbReference>
<feature type="domain" description="Exportin-1/Importin-beta-like" evidence="11">
    <location>
        <begin position="100"/>
        <end position="247"/>
    </location>
</feature>
<evidence type="ECO:0000256" key="6">
    <source>
        <dbReference type="ARBA" id="ARBA00022884"/>
    </source>
</evidence>
<dbReference type="GO" id="GO:0071528">
    <property type="term" value="P:tRNA re-export from nucleus"/>
    <property type="evidence" value="ECO:0007669"/>
    <property type="project" value="UniProtKB-UniRule"/>
</dbReference>
<dbReference type="EMBL" id="LODT01000037">
    <property type="protein sequence ID" value="KYQ90623.1"/>
    <property type="molecule type" value="Genomic_DNA"/>
</dbReference>
<dbReference type="Pfam" id="PF19282">
    <property type="entry name" value="Exportin-T"/>
    <property type="match status" value="1"/>
</dbReference>
<dbReference type="InterPro" id="IPR016024">
    <property type="entry name" value="ARM-type_fold"/>
</dbReference>
<evidence type="ECO:0000256" key="9">
    <source>
        <dbReference type="ARBA" id="ARBA00032199"/>
    </source>
</evidence>
<evidence type="ECO:0000256" key="4">
    <source>
        <dbReference type="ARBA" id="ARBA00022490"/>
    </source>
</evidence>
<dbReference type="SUPFAM" id="SSF48371">
    <property type="entry name" value="ARM repeat"/>
    <property type="match status" value="1"/>
</dbReference>
<dbReference type="InterPro" id="IPR040017">
    <property type="entry name" value="XPOT"/>
</dbReference>
<dbReference type="PANTHER" id="PTHR15952:SF11">
    <property type="entry name" value="EXPORTIN-T"/>
    <property type="match status" value="1"/>
</dbReference>
<sequence>MDEFEKAIIYTFDPSVSEEIKQKALNYTDSIKNSPDAWKFCLDKLASTNSIHVKFFCFHIFQDLILYKHGSLNEQDRQKLKAGLIQWYKQHLLIQNEDAAIKNKYAQVVVLLFKQEYPDQWPEFFDEFLGTLNSGPLSIDMFLRILKSIDEEVVSFDVYRSQTELAQNTFIKDTLRDRAIVRIVKAWYDILAHYQQVSPTLINMTLQNIKYYVGWIDINLIVNDQFIPIFWKILNSRALREEVCECFKEIINKGMDPSAKLSLIKQLQITALVNYAQLDEIEFVVKFGNLINLTGMEIIRGMETLQTKPNSGTGVSPSLVVTPMTIQEIDQLLDEILDLFFKFFNNESDEVSYSVYGFAGLYINKLKNLKQPLTDKQIQHITMMVQIVRNKMRFHKDSLNEKLEEDNKFLEYRKDLSNIFRNIFRICPEMVGSFIQQSLTTIVQQQQQNNSSSTTSTTTKTSLSTNFADIEVSIYLLFQLGESIGGFTGSGAEEKQQQFEKFFAQMIILLAQSQIAQTEHQVVSLIYFETMVRYTKYIPQQSGEYQQYLGQILSAFLDKRGIHNRDPVVRKHAGYNLNKLVKQHKVQFFPFTNAIIESIKNHLIISFDIQKEVPFEEQLNFYELLGVLIGVSNLPPQEEQRYLDTILRDAMLRLEEITKKSLYKSDSKEQPFFTTQLYQLIMVIGTFSKGFSAFTPTGQPKPEASCQYKKYFLSALEHIIQLPHQLPVLNDEIKAKTFVYMHRMVECLGKDLIPNLLQIITILLAQVEKTESLQELILFINQCSAKFKEDMVQPLIEFLQPVVLRVFKSLNPPQTPMAHSDEERAISDLKKAYYQFIYQTLLNNLSAVFIAPRNLSSTFEQILSTLSQGCFSQSESIQKTSFQAIKKMIDDYSPGGLHPLAGFTKFIYDQIIPMFFQVLLSEQFAEFTTNTILGEVVKSLRALTLKVGDEFSSYLVMFLPTISMQPDQIQQFIKLLSPQAQQKEFHEYLKNFIKLKKSQNIVLNNQNNQNNNNNNQINNNNITSSLISQSNLNGNLNGNHLGVNGH</sequence>